<dbReference type="PANTHER" id="PTHR42886">
    <property type="entry name" value="RE40534P-RELATED"/>
    <property type="match status" value="1"/>
</dbReference>
<reference evidence="3 4" key="1">
    <citation type="journal article" date="2016" name="Mol. Biol. Evol.">
        <title>Comparative Genomics of Early-Diverging Mushroom-Forming Fungi Provides Insights into the Origins of Lignocellulose Decay Capabilities.</title>
        <authorList>
            <person name="Nagy L.G."/>
            <person name="Riley R."/>
            <person name="Tritt A."/>
            <person name="Adam C."/>
            <person name="Daum C."/>
            <person name="Floudas D."/>
            <person name="Sun H."/>
            <person name="Yadav J.S."/>
            <person name="Pangilinan J."/>
            <person name="Larsson K.H."/>
            <person name="Matsuura K."/>
            <person name="Barry K."/>
            <person name="Labutti K."/>
            <person name="Kuo R."/>
            <person name="Ohm R.A."/>
            <person name="Bhattacharya S.S."/>
            <person name="Shirouzu T."/>
            <person name="Yoshinaga Y."/>
            <person name="Martin F.M."/>
            <person name="Grigoriev I.V."/>
            <person name="Hibbett D.S."/>
        </authorList>
    </citation>
    <scope>NUCLEOTIDE SEQUENCE [LARGE SCALE GENOMIC DNA]</scope>
    <source>
        <strain evidence="3 4">HHB12733</strain>
    </source>
</reference>
<feature type="region of interest" description="Disordered" evidence="1">
    <location>
        <begin position="283"/>
        <end position="306"/>
    </location>
</feature>
<dbReference type="AlphaFoldDB" id="A0A165IJ08"/>
<feature type="region of interest" description="Disordered" evidence="1">
    <location>
        <begin position="1"/>
        <end position="29"/>
    </location>
</feature>
<keyword evidence="4" id="KW-1185">Reference proteome</keyword>
<evidence type="ECO:0000259" key="2">
    <source>
        <dbReference type="Pfam" id="PF12697"/>
    </source>
</evidence>
<dbReference type="InterPro" id="IPR029058">
    <property type="entry name" value="AB_hydrolase_fold"/>
</dbReference>
<feature type="compositionally biased region" description="Low complexity" evidence="1">
    <location>
        <begin position="283"/>
        <end position="292"/>
    </location>
</feature>
<dbReference type="Proteomes" id="UP000076842">
    <property type="component" value="Unassembled WGS sequence"/>
</dbReference>
<gene>
    <name evidence="3" type="ORF">CALCODRAFT_480530</name>
</gene>
<accession>A0A165IJ08</accession>
<sequence length="306" mass="34848">MHSSEHEIPFPHHPEWHISGTLDRKDPGSPTAGRPIALILHGSLGHRDYLYQRTLSPLLPLDTFRFDFRSNGRSPGPSWQYAGFLADVEDVRAVAEYLRGMGYRVVLVVGHSRGSVVGMRWACEDARARRERGLDAEVRGFANISGRWRMGKIYDITRHMLPDFRSKGHYDWHVRVARQPVVARVHPGDIDAFAGYDTSIVEREFPMDVHVLTVHGMRDQIVPTFDGVMYARMFERRRESGGTGRSTMHLVEESDHNYTGHFQEVNETIARWWRTVEDGTVPGGWAPAWPAPSSETQAHDEGRSKL</sequence>
<organism evidence="3 4">
    <name type="scientific">Calocera cornea HHB12733</name>
    <dbReference type="NCBI Taxonomy" id="1353952"/>
    <lineage>
        <taxon>Eukaryota</taxon>
        <taxon>Fungi</taxon>
        <taxon>Dikarya</taxon>
        <taxon>Basidiomycota</taxon>
        <taxon>Agaricomycotina</taxon>
        <taxon>Dacrymycetes</taxon>
        <taxon>Dacrymycetales</taxon>
        <taxon>Dacrymycetaceae</taxon>
        <taxon>Calocera</taxon>
    </lineage>
</organism>
<dbReference type="Gene3D" id="3.40.50.1820">
    <property type="entry name" value="alpha/beta hydrolase"/>
    <property type="match status" value="1"/>
</dbReference>
<dbReference type="OrthoDB" id="9988524at2759"/>
<proteinExistence type="predicted"/>
<evidence type="ECO:0000313" key="3">
    <source>
        <dbReference type="EMBL" id="KZT60634.1"/>
    </source>
</evidence>
<dbReference type="EMBL" id="KV423929">
    <property type="protein sequence ID" value="KZT60634.1"/>
    <property type="molecule type" value="Genomic_DNA"/>
</dbReference>
<protein>
    <submittedName>
        <fullName evidence="3">Alpha/beta-hydrolase</fullName>
    </submittedName>
</protein>
<evidence type="ECO:0000313" key="4">
    <source>
        <dbReference type="Proteomes" id="UP000076842"/>
    </source>
</evidence>
<dbReference type="STRING" id="1353952.A0A165IJ08"/>
<dbReference type="PANTHER" id="PTHR42886:SF53">
    <property type="entry name" value="ALPHA_BETA-HYDROLASES SUPERFAMILY PROTEIN"/>
    <property type="match status" value="1"/>
</dbReference>
<dbReference type="GO" id="GO:0016787">
    <property type="term" value="F:hydrolase activity"/>
    <property type="evidence" value="ECO:0007669"/>
    <property type="project" value="UniProtKB-KW"/>
</dbReference>
<name>A0A165IJ08_9BASI</name>
<dbReference type="SUPFAM" id="SSF53474">
    <property type="entry name" value="alpha/beta-Hydrolases"/>
    <property type="match status" value="1"/>
</dbReference>
<feature type="compositionally biased region" description="Basic and acidic residues" evidence="1">
    <location>
        <begin position="297"/>
        <end position="306"/>
    </location>
</feature>
<dbReference type="InterPro" id="IPR000073">
    <property type="entry name" value="AB_hydrolase_1"/>
</dbReference>
<feature type="compositionally biased region" description="Basic and acidic residues" evidence="1">
    <location>
        <begin position="1"/>
        <end position="27"/>
    </location>
</feature>
<feature type="domain" description="AB hydrolase-1" evidence="2">
    <location>
        <begin position="38"/>
        <end position="260"/>
    </location>
</feature>
<evidence type="ECO:0000256" key="1">
    <source>
        <dbReference type="SAM" id="MobiDB-lite"/>
    </source>
</evidence>
<keyword evidence="3" id="KW-0378">Hydrolase</keyword>
<dbReference type="Pfam" id="PF12697">
    <property type="entry name" value="Abhydrolase_6"/>
    <property type="match status" value="1"/>
</dbReference>
<dbReference type="InParanoid" id="A0A165IJ08"/>